<dbReference type="Proteomes" id="UP000593571">
    <property type="component" value="Unassembled WGS sequence"/>
</dbReference>
<evidence type="ECO:0000313" key="2">
    <source>
        <dbReference type="Proteomes" id="UP000593571"/>
    </source>
</evidence>
<name>A0A7J8CI77_ROUAE</name>
<dbReference type="EMBL" id="JACASE010000014">
    <property type="protein sequence ID" value="KAF6410499.1"/>
    <property type="molecule type" value="Genomic_DNA"/>
</dbReference>
<sequence>MDVTSKTFLCSTISTLRAGVSSAWRVCLGSDPSPVPLLSCLGTDSFLLPASSLAFPTKGAAYQTDFGRSHRPEEINSRWVSGGGVLMRGKLTGQVGRAQVCAETGDTLCGHILSSSQGTSAESKICKLGL</sequence>
<evidence type="ECO:0000313" key="1">
    <source>
        <dbReference type="EMBL" id="KAF6410499.1"/>
    </source>
</evidence>
<protein>
    <submittedName>
        <fullName evidence="1">Uncharacterized protein</fullName>
    </submittedName>
</protein>
<comment type="caution">
    <text evidence="1">The sequence shown here is derived from an EMBL/GenBank/DDBJ whole genome shotgun (WGS) entry which is preliminary data.</text>
</comment>
<organism evidence="1 2">
    <name type="scientific">Rousettus aegyptiacus</name>
    <name type="common">Egyptian fruit bat</name>
    <name type="synonym">Pteropus aegyptiacus</name>
    <dbReference type="NCBI Taxonomy" id="9407"/>
    <lineage>
        <taxon>Eukaryota</taxon>
        <taxon>Metazoa</taxon>
        <taxon>Chordata</taxon>
        <taxon>Craniata</taxon>
        <taxon>Vertebrata</taxon>
        <taxon>Euteleostomi</taxon>
        <taxon>Mammalia</taxon>
        <taxon>Eutheria</taxon>
        <taxon>Laurasiatheria</taxon>
        <taxon>Chiroptera</taxon>
        <taxon>Yinpterochiroptera</taxon>
        <taxon>Pteropodoidea</taxon>
        <taxon>Pteropodidae</taxon>
        <taxon>Rousettinae</taxon>
        <taxon>Rousettus</taxon>
    </lineage>
</organism>
<accession>A0A7J8CI77</accession>
<proteinExistence type="predicted"/>
<gene>
    <name evidence="1" type="ORF">HJG63_009040</name>
</gene>
<dbReference type="AlphaFoldDB" id="A0A7J8CI77"/>
<keyword evidence="2" id="KW-1185">Reference proteome</keyword>
<reference evidence="1 2" key="1">
    <citation type="journal article" date="2020" name="Nature">
        <title>Six reference-quality genomes reveal evolution of bat adaptations.</title>
        <authorList>
            <person name="Jebb D."/>
            <person name="Huang Z."/>
            <person name="Pippel M."/>
            <person name="Hughes G.M."/>
            <person name="Lavrichenko K."/>
            <person name="Devanna P."/>
            <person name="Winkler S."/>
            <person name="Jermiin L.S."/>
            <person name="Skirmuntt E.C."/>
            <person name="Katzourakis A."/>
            <person name="Burkitt-Gray L."/>
            <person name="Ray D.A."/>
            <person name="Sullivan K.A.M."/>
            <person name="Roscito J.G."/>
            <person name="Kirilenko B.M."/>
            <person name="Davalos L.M."/>
            <person name="Corthals A.P."/>
            <person name="Power M.L."/>
            <person name="Jones G."/>
            <person name="Ransome R.D."/>
            <person name="Dechmann D.K.N."/>
            <person name="Locatelli A.G."/>
            <person name="Puechmaille S.J."/>
            <person name="Fedrigo O."/>
            <person name="Jarvis E.D."/>
            <person name="Hiller M."/>
            <person name="Vernes S.C."/>
            <person name="Myers E.W."/>
            <person name="Teeling E.C."/>
        </authorList>
    </citation>
    <scope>NUCLEOTIDE SEQUENCE [LARGE SCALE GENOMIC DNA]</scope>
    <source>
        <strain evidence="1">MRouAeg1</strain>
        <tissue evidence="1">Muscle</tissue>
    </source>
</reference>